<dbReference type="EMBL" id="BK015870">
    <property type="protein sequence ID" value="DAD70812.1"/>
    <property type="molecule type" value="Genomic_DNA"/>
</dbReference>
<feature type="compositionally biased region" description="Acidic residues" evidence="1">
    <location>
        <begin position="197"/>
        <end position="208"/>
    </location>
</feature>
<evidence type="ECO:0000256" key="1">
    <source>
        <dbReference type="SAM" id="MobiDB-lite"/>
    </source>
</evidence>
<evidence type="ECO:0000313" key="2">
    <source>
        <dbReference type="EMBL" id="DAD70812.1"/>
    </source>
</evidence>
<protein>
    <submittedName>
        <fullName evidence="2">Uncharacterized protein</fullName>
    </submittedName>
</protein>
<name>A0A8S5LL34_9CAUD</name>
<organism evidence="2">
    <name type="scientific">Siphoviridae sp. ctKcB20</name>
    <dbReference type="NCBI Taxonomy" id="2827568"/>
    <lineage>
        <taxon>Viruses</taxon>
        <taxon>Duplodnaviria</taxon>
        <taxon>Heunggongvirae</taxon>
        <taxon>Uroviricota</taxon>
        <taxon>Caudoviricetes</taxon>
    </lineage>
</organism>
<sequence length="208" mass="23781">MKKIDNFDKIQENGSGFKRIPDGAYIVGIKKVTDNPEKKYLRLELDVCKGEYKNWYQKLYDADKRETKYWPRDGVLVRSYSDKALPFFKGFITSVTKSNKNFNWEWDEQKLVNKVFGVVIGTEEYERQNGGVGKRPYIASVHSVETIEKGEYEIPALKELTTTKATTTTPANDPIPDFGDVFNTTPTDTPTPAESENPWDDSDENPFG</sequence>
<reference evidence="2" key="1">
    <citation type="journal article" date="2021" name="Proc. Natl. Acad. Sci. U.S.A.">
        <title>A Catalog of Tens of Thousands of Viruses from Human Metagenomes Reveals Hidden Associations with Chronic Diseases.</title>
        <authorList>
            <person name="Tisza M.J."/>
            <person name="Buck C.B."/>
        </authorList>
    </citation>
    <scope>NUCLEOTIDE SEQUENCE</scope>
    <source>
        <strain evidence="2">CtKcB20</strain>
    </source>
</reference>
<proteinExistence type="predicted"/>
<accession>A0A8S5LL34</accession>
<feature type="region of interest" description="Disordered" evidence="1">
    <location>
        <begin position="163"/>
        <end position="208"/>
    </location>
</feature>
<feature type="compositionally biased region" description="Polar residues" evidence="1">
    <location>
        <begin position="182"/>
        <end position="194"/>
    </location>
</feature>